<feature type="domain" description="HTH merR-type" evidence="1">
    <location>
        <begin position="12"/>
        <end position="37"/>
    </location>
</feature>
<gene>
    <name evidence="2" type="ORF">GCM10007140_09010</name>
</gene>
<reference evidence="2" key="1">
    <citation type="journal article" date="2014" name="Int. J. Syst. Evol. Microbiol.">
        <title>Complete genome sequence of Corynebacterium casei LMG S-19264T (=DSM 44701T), isolated from a smear-ripened cheese.</title>
        <authorList>
            <consortium name="US DOE Joint Genome Institute (JGI-PGF)"/>
            <person name="Walter F."/>
            <person name="Albersmeier A."/>
            <person name="Kalinowski J."/>
            <person name="Ruckert C."/>
        </authorList>
    </citation>
    <scope>NUCLEOTIDE SEQUENCE</scope>
    <source>
        <strain evidence="2">CGMCC 1.12698</strain>
    </source>
</reference>
<dbReference type="InterPro" id="IPR009061">
    <property type="entry name" value="DNA-bd_dom_put_sf"/>
</dbReference>
<dbReference type="Pfam" id="PF00376">
    <property type="entry name" value="MerR"/>
    <property type="match status" value="1"/>
</dbReference>
<dbReference type="GO" id="GO:0006355">
    <property type="term" value="P:regulation of DNA-templated transcription"/>
    <property type="evidence" value="ECO:0007669"/>
    <property type="project" value="InterPro"/>
</dbReference>
<evidence type="ECO:0000313" key="2">
    <source>
        <dbReference type="EMBL" id="GGE60938.1"/>
    </source>
</evidence>
<evidence type="ECO:0000313" key="3">
    <source>
        <dbReference type="Proteomes" id="UP000605259"/>
    </source>
</evidence>
<dbReference type="RefSeq" id="WP_188387224.1">
    <property type="nucleotide sequence ID" value="NZ_BMFK01000001.1"/>
</dbReference>
<name>A0A917AN22_9BACI</name>
<proteinExistence type="predicted"/>
<dbReference type="GO" id="GO:0003677">
    <property type="term" value="F:DNA binding"/>
    <property type="evidence" value="ECO:0007669"/>
    <property type="project" value="InterPro"/>
</dbReference>
<dbReference type="SUPFAM" id="SSF46955">
    <property type="entry name" value="Putative DNA-binding domain"/>
    <property type="match status" value="1"/>
</dbReference>
<dbReference type="AlphaFoldDB" id="A0A917AN22"/>
<comment type="caution">
    <text evidence="2">The sequence shown here is derived from an EMBL/GenBank/DDBJ whole genome shotgun (WGS) entry which is preliminary data.</text>
</comment>
<organism evidence="2 3">
    <name type="scientific">Priestia taiwanensis</name>
    <dbReference type="NCBI Taxonomy" id="1347902"/>
    <lineage>
        <taxon>Bacteria</taxon>
        <taxon>Bacillati</taxon>
        <taxon>Bacillota</taxon>
        <taxon>Bacilli</taxon>
        <taxon>Bacillales</taxon>
        <taxon>Bacillaceae</taxon>
        <taxon>Priestia</taxon>
    </lineage>
</organism>
<dbReference type="Proteomes" id="UP000605259">
    <property type="component" value="Unassembled WGS sequence"/>
</dbReference>
<keyword evidence="3" id="KW-1185">Reference proteome</keyword>
<accession>A0A917AN22</accession>
<evidence type="ECO:0000259" key="1">
    <source>
        <dbReference type="Pfam" id="PF00376"/>
    </source>
</evidence>
<dbReference type="InterPro" id="IPR000551">
    <property type="entry name" value="MerR-type_HTH_dom"/>
</dbReference>
<dbReference type="EMBL" id="BMFK01000001">
    <property type="protein sequence ID" value="GGE60938.1"/>
    <property type="molecule type" value="Genomic_DNA"/>
</dbReference>
<reference evidence="2" key="2">
    <citation type="submission" date="2020-09" db="EMBL/GenBank/DDBJ databases">
        <authorList>
            <person name="Sun Q."/>
            <person name="Zhou Y."/>
        </authorList>
    </citation>
    <scope>NUCLEOTIDE SEQUENCE</scope>
    <source>
        <strain evidence="2">CGMCC 1.12698</strain>
    </source>
</reference>
<sequence length="327" mass="38456">MDFFNQQERISTEDAAKLLGVTKHTIYRYEKEGKLTPTFKYTWHKEGSKFYYKEDVEALRKQEEVEGLKVKELAERLCVSVSTIMKHIKEGKLVARKEQYKGKDTFFISEEEFHRFEQTFEQPVTKRKNFVLKKGKEKYVLFQLFQHPQTNQKGRLIEVMGSNGNILLEDERIIALTDALKQGFEPTEKIVKQAYTSRRGYITFSFPKPLFIYATVYKITDLFYRYCGAENIRLDITEKTIEVEVKPTHFPVSPMELEAETQYLQQYVRDGQVIVRPNGLFLESDTETITVHVSKEEKELIKRLCEQRGVGQEELVVAMLRDQLKNM</sequence>
<dbReference type="Gene3D" id="1.10.1660.10">
    <property type="match status" value="1"/>
</dbReference>
<protein>
    <recommendedName>
        <fullName evidence="1">HTH merR-type domain-containing protein</fullName>
    </recommendedName>
</protein>